<dbReference type="AlphaFoldDB" id="A0A8D2E7M5"/>
<dbReference type="PANTHER" id="PTHR46254:SF7">
    <property type="entry name" value="PI4-KINASE N-TERMINAL DOMAIN-CONTAINING PROTEIN"/>
    <property type="match status" value="1"/>
</dbReference>
<reference evidence="3" key="2">
    <citation type="submission" date="2025-08" db="UniProtKB">
        <authorList>
            <consortium name="Ensembl"/>
        </authorList>
    </citation>
    <scope>IDENTIFICATION</scope>
</reference>
<proteinExistence type="predicted"/>
<accession>A0A8D2E7M5</accession>
<keyword evidence="2" id="KW-0812">Transmembrane</keyword>
<sequence length="83" mass="9365">MKLLLTVVQIKDAVFTQCSCSIKMCLFIYLFFFFFETESRSIAQAGVRWWDLSSLQAPPSGFTSSYSGGEAGELLEPRKGRLQ</sequence>
<dbReference type="Ensembl" id="ENSTGET00000001117.1">
    <property type="protein sequence ID" value="ENSTGEP00000000865.1"/>
    <property type="gene ID" value="ENSTGEG00000000827.1"/>
</dbReference>
<organism evidence="3 4">
    <name type="scientific">Theropithecus gelada</name>
    <name type="common">Gelada baboon</name>
    <dbReference type="NCBI Taxonomy" id="9565"/>
    <lineage>
        <taxon>Eukaryota</taxon>
        <taxon>Metazoa</taxon>
        <taxon>Chordata</taxon>
        <taxon>Craniata</taxon>
        <taxon>Vertebrata</taxon>
        <taxon>Euteleostomi</taxon>
        <taxon>Mammalia</taxon>
        <taxon>Eutheria</taxon>
        <taxon>Euarchontoglires</taxon>
        <taxon>Primates</taxon>
        <taxon>Haplorrhini</taxon>
        <taxon>Catarrhini</taxon>
        <taxon>Cercopithecidae</taxon>
        <taxon>Cercopithecinae</taxon>
        <taxon>Theropithecus</taxon>
    </lineage>
</organism>
<dbReference type="Proteomes" id="UP000694411">
    <property type="component" value="Chromosome 1"/>
</dbReference>
<evidence type="ECO:0000313" key="3">
    <source>
        <dbReference type="Ensembl" id="ENSTGEP00000000865.1"/>
    </source>
</evidence>
<reference evidence="3" key="3">
    <citation type="submission" date="2025-09" db="UniProtKB">
        <authorList>
            <consortium name="Ensembl"/>
        </authorList>
    </citation>
    <scope>IDENTIFICATION</scope>
</reference>
<reference evidence="3" key="1">
    <citation type="submission" date="2018-05" db="EMBL/GenBank/DDBJ databases">
        <title>Whole genome of Theropithecus gelada.</title>
        <authorList>
            <person name="Chiou K.L."/>
            <person name="Snyder-Mackler N."/>
        </authorList>
    </citation>
    <scope>NUCLEOTIDE SEQUENCE [LARGE SCALE GENOMIC DNA]</scope>
</reference>
<dbReference type="PANTHER" id="PTHR46254">
    <property type="entry name" value="PROTEIN GVQW1-RELATED"/>
    <property type="match status" value="1"/>
</dbReference>
<evidence type="ECO:0000256" key="2">
    <source>
        <dbReference type="SAM" id="Phobius"/>
    </source>
</evidence>
<name>A0A8D2E7M5_THEGE</name>
<evidence type="ECO:0000256" key="1">
    <source>
        <dbReference type="SAM" id="MobiDB-lite"/>
    </source>
</evidence>
<protein>
    <submittedName>
        <fullName evidence="3">Uncharacterized protein</fullName>
    </submittedName>
</protein>
<feature type="region of interest" description="Disordered" evidence="1">
    <location>
        <begin position="62"/>
        <end position="83"/>
    </location>
</feature>
<keyword evidence="2" id="KW-1133">Transmembrane helix</keyword>
<evidence type="ECO:0000313" key="4">
    <source>
        <dbReference type="Proteomes" id="UP000694411"/>
    </source>
</evidence>
<keyword evidence="2" id="KW-0472">Membrane</keyword>
<feature type="transmembrane region" description="Helical" evidence="2">
    <location>
        <begin position="14"/>
        <end position="35"/>
    </location>
</feature>
<keyword evidence="4" id="KW-1185">Reference proteome</keyword>